<accession>A0AAD6YXU9</accession>
<evidence type="ECO:0000313" key="2">
    <source>
        <dbReference type="EMBL" id="KAJ7301439.1"/>
    </source>
</evidence>
<proteinExistence type="predicted"/>
<name>A0AAD6YXU9_9AGAR</name>
<gene>
    <name evidence="2" type="ORF">DFH08DRAFT_919114</name>
</gene>
<comment type="caution">
    <text evidence="2">The sequence shown here is derived from an EMBL/GenBank/DDBJ whole genome shotgun (WGS) entry which is preliminary data.</text>
</comment>
<feature type="region of interest" description="Disordered" evidence="1">
    <location>
        <begin position="720"/>
        <end position="739"/>
    </location>
</feature>
<dbReference type="AlphaFoldDB" id="A0AAD6YXU9"/>
<organism evidence="2 3">
    <name type="scientific">Mycena albidolilacea</name>
    <dbReference type="NCBI Taxonomy" id="1033008"/>
    <lineage>
        <taxon>Eukaryota</taxon>
        <taxon>Fungi</taxon>
        <taxon>Dikarya</taxon>
        <taxon>Basidiomycota</taxon>
        <taxon>Agaricomycotina</taxon>
        <taxon>Agaricomycetes</taxon>
        <taxon>Agaricomycetidae</taxon>
        <taxon>Agaricales</taxon>
        <taxon>Marasmiineae</taxon>
        <taxon>Mycenaceae</taxon>
        <taxon>Mycena</taxon>
    </lineage>
</organism>
<dbReference type="PANTHER" id="PTHR33096:SF1">
    <property type="entry name" value="CXC1-LIKE CYSTEINE CLUSTER ASSOCIATED WITH KDZ TRANSPOSASES DOMAIN-CONTAINING PROTEIN"/>
    <property type="match status" value="1"/>
</dbReference>
<reference evidence="2" key="1">
    <citation type="submission" date="2023-03" db="EMBL/GenBank/DDBJ databases">
        <title>Massive genome expansion in bonnet fungi (Mycena s.s.) driven by repeated elements and novel gene families across ecological guilds.</title>
        <authorList>
            <consortium name="Lawrence Berkeley National Laboratory"/>
            <person name="Harder C.B."/>
            <person name="Miyauchi S."/>
            <person name="Viragh M."/>
            <person name="Kuo A."/>
            <person name="Thoen E."/>
            <person name="Andreopoulos B."/>
            <person name="Lu D."/>
            <person name="Skrede I."/>
            <person name="Drula E."/>
            <person name="Henrissat B."/>
            <person name="Morin E."/>
            <person name="Kohler A."/>
            <person name="Barry K."/>
            <person name="LaButti K."/>
            <person name="Morin E."/>
            <person name="Salamov A."/>
            <person name="Lipzen A."/>
            <person name="Mereny Z."/>
            <person name="Hegedus B."/>
            <person name="Baldrian P."/>
            <person name="Stursova M."/>
            <person name="Weitz H."/>
            <person name="Taylor A."/>
            <person name="Grigoriev I.V."/>
            <person name="Nagy L.G."/>
            <person name="Martin F."/>
            <person name="Kauserud H."/>
        </authorList>
    </citation>
    <scope>NUCLEOTIDE SEQUENCE</scope>
    <source>
        <strain evidence="2">CBHHK002</strain>
    </source>
</reference>
<sequence>MPCAPWKPSVAIATRVLELYRTTHIRCPQLAIQSFVKSLCDLHGVPYRPYLRQQFSTAYNIYLEIRRQTDCLVNSALGRNTPNWWLKHTCPACMYKLEGEDELIFSMLFNMDGNDSLKQVLKHLKTDGSSETTRGMGGKIFFFLRWERVDRWVRSRVEEILPTDASRSFPFLGNSANINPCSGRWKNMINDVTSKMWWIFDETGIFLALCRHGFALVVADMVRSGELSKYPLAVVEVLLDTFGLKLGGGYDIGCHFESTLKNSELGDKARTKRFKSLLSFLATYVEGLGLEDLEGCEQYFSRSNALAKSVRYTSKFHRRQEITTFMKQIDDLEVYANLSKFLCDNYRQALKILQTEPTLKRWMQEEGVEDYDTFHVWQKEYLLGLDAGLPKKRELTLEMEYLQKLVNLEGSQKRVTTIRAAERAAQADGADYSPAPISHVARRHAIEQRNRDIELVEDLEQKLGVETRWTSNSPQWTATDAALKKHKYLDALDEIEQIILARLFEMTKVHQSGTGYKMRSHIAKALQARSKAIRNAIERYNKVALSMEPPMPTLDWDQVVNYGFLGDFNLLRDTTDSISSRPWTRRSYRLAMDSYFKILRAREEIQRLNIEIKCVVTWIDNEDRFLRKKEEELKETDPLLAVQVTRYHQQRGRSDLYHMHRFWALANVPGFTGSVVPGISIEAREVQRQARQAQHAMSEGRAMDVDEGDEVDEIVVEERDRWEQERDEGWEDEIEDEGEQAREENIAVLMYQMSVLAVDREGMSGVNPGLN</sequence>
<dbReference type="Pfam" id="PF18758">
    <property type="entry name" value="KDZ"/>
    <property type="match status" value="1"/>
</dbReference>
<protein>
    <submittedName>
        <fullName evidence="2">Uncharacterized protein</fullName>
    </submittedName>
</protein>
<dbReference type="Proteomes" id="UP001218218">
    <property type="component" value="Unassembled WGS sequence"/>
</dbReference>
<dbReference type="PANTHER" id="PTHR33096">
    <property type="entry name" value="CXC2 DOMAIN-CONTAINING PROTEIN"/>
    <property type="match status" value="1"/>
</dbReference>
<feature type="compositionally biased region" description="Acidic residues" evidence="1">
    <location>
        <begin position="725"/>
        <end position="738"/>
    </location>
</feature>
<dbReference type="InterPro" id="IPR040521">
    <property type="entry name" value="KDZ"/>
</dbReference>
<dbReference type="EMBL" id="JARIHO010000135">
    <property type="protein sequence ID" value="KAJ7301439.1"/>
    <property type="molecule type" value="Genomic_DNA"/>
</dbReference>
<keyword evidence="3" id="KW-1185">Reference proteome</keyword>
<evidence type="ECO:0000313" key="3">
    <source>
        <dbReference type="Proteomes" id="UP001218218"/>
    </source>
</evidence>
<evidence type="ECO:0000256" key="1">
    <source>
        <dbReference type="SAM" id="MobiDB-lite"/>
    </source>
</evidence>